<gene>
    <name evidence="1" type="ORF">BD94_1086</name>
</gene>
<dbReference type="InterPro" id="IPR008651">
    <property type="entry name" value="Uncharacterised_HicB"/>
</dbReference>
<dbReference type="Pfam" id="PF05534">
    <property type="entry name" value="HicB"/>
    <property type="match status" value="1"/>
</dbReference>
<dbReference type="RefSeq" id="WP_024565233.1">
    <property type="nucleotide sequence ID" value="NZ_CP007547.1"/>
</dbReference>
<dbReference type="EMBL" id="CP007547">
    <property type="protein sequence ID" value="AIL44861.1"/>
    <property type="molecule type" value="Genomic_DNA"/>
</dbReference>
<accession>A0A077EBC5</accession>
<reference evidence="1 2" key="1">
    <citation type="journal article" date="2013" name="Lancet">
        <title>First case of E anophelis outbreak in an intensive-care unit.</title>
        <authorList>
            <person name="Teo J."/>
            <person name="Tan S.Y."/>
            <person name="Tay M."/>
            <person name="Ding Y."/>
            <person name="Kjelleberg S."/>
            <person name="Givskov M."/>
            <person name="Lin R.T."/>
            <person name="Yang L."/>
        </authorList>
    </citation>
    <scope>NUCLEOTIDE SEQUENCE [LARGE SCALE GENOMIC DNA]</scope>
    <source>
        <strain evidence="1 2">NUHP1</strain>
    </source>
</reference>
<evidence type="ECO:0000313" key="2">
    <source>
        <dbReference type="Proteomes" id="UP000028933"/>
    </source>
</evidence>
<dbReference type="SUPFAM" id="SSF143100">
    <property type="entry name" value="TTHA1013/TTHA0281-like"/>
    <property type="match status" value="1"/>
</dbReference>
<name>A0A077EBC5_9FLAO</name>
<dbReference type="InterPro" id="IPR035069">
    <property type="entry name" value="TTHA1013/TTHA0281-like"/>
</dbReference>
<sequence length="137" mass="15527">MGFLKYKNYTGSVEFNDIDKILFGKVLGIRGLISYEGQTVDELEQDFKSGIDEYLEACKEKGIEPQKPYTGAFNVRIPSDMHGQAAMEAYEQGITLNAFVKHAIEERLKIAIIERKPLAHGPAKKENKEKKTGRYKI</sequence>
<dbReference type="SUPFAM" id="SSF47598">
    <property type="entry name" value="Ribbon-helix-helix"/>
    <property type="match status" value="1"/>
</dbReference>
<proteinExistence type="predicted"/>
<dbReference type="GO" id="GO:0006355">
    <property type="term" value="P:regulation of DNA-templated transcription"/>
    <property type="evidence" value="ECO:0007669"/>
    <property type="project" value="InterPro"/>
</dbReference>
<dbReference type="STRING" id="1338011.BD94_1086"/>
<dbReference type="eggNOG" id="COG4226">
    <property type="taxonomic scope" value="Bacteria"/>
</dbReference>
<dbReference type="InterPro" id="IPR010985">
    <property type="entry name" value="Ribbon_hlx_hlx"/>
</dbReference>
<organism evidence="1 2">
    <name type="scientific">Elizabethkingia anophelis NUHP1</name>
    <dbReference type="NCBI Taxonomy" id="1338011"/>
    <lineage>
        <taxon>Bacteria</taxon>
        <taxon>Pseudomonadati</taxon>
        <taxon>Bacteroidota</taxon>
        <taxon>Flavobacteriia</taxon>
        <taxon>Flavobacteriales</taxon>
        <taxon>Weeksellaceae</taxon>
        <taxon>Elizabethkingia</taxon>
    </lineage>
</organism>
<dbReference type="Proteomes" id="UP000028933">
    <property type="component" value="Chromosome"/>
</dbReference>
<protein>
    <submittedName>
        <fullName evidence="1">HicB protein</fullName>
    </submittedName>
</protein>
<evidence type="ECO:0000313" key="1">
    <source>
        <dbReference type="EMBL" id="AIL44861.1"/>
    </source>
</evidence>
<dbReference type="HOGENOM" id="CLU_134927_0_1_10"/>
<dbReference type="KEGG" id="eao:BD94_1086"/>
<dbReference type="AlphaFoldDB" id="A0A077EBC5"/>